<dbReference type="RefSeq" id="WP_369918121.1">
    <property type="nucleotide sequence ID" value="NZ_JBCLSQ010000010.1"/>
</dbReference>
<reference evidence="2 3" key="1">
    <citation type="submission" date="2024-03" db="EMBL/GenBank/DDBJ databases">
        <title>Mouse gut bacterial collection (mGBC) of GemPharmatech.</title>
        <authorList>
            <person name="He Y."/>
            <person name="Dong L."/>
            <person name="Wu D."/>
            <person name="Gao X."/>
            <person name="Lin Z."/>
        </authorList>
    </citation>
    <scope>NUCLEOTIDE SEQUENCE [LARGE SCALE GENOMIC DNA]</scope>
    <source>
        <strain evidence="2 3">20-218</strain>
    </source>
</reference>
<evidence type="ECO:0000313" key="2">
    <source>
        <dbReference type="EMBL" id="MEY8537874.1"/>
    </source>
</evidence>
<dbReference type="Proteomes" id="UP001565242">
    <property type="component" value="Unassembled WGS sequence"/>
</dbReference>
<organism evidence="2 3">
    <name type="scientific">Lactococcus muris</name>
    <dbReference type="NCBI Taxonomy" id="2941330"/>
    <lineage>
        <taxon>Bacteria</taxon>
        <taxon>Bacillati</taxon>
        <taxon>Bacillota</taxon>
        <taxon>Bacilli</taxon>
        <taxon>Lactobacillales</taxon>
        <taxon>Streptococcaceae</taxon>
        <taxon>Lactococcus</taxon>
    </lineage>
</organism>
<comment type="function">
    <text evidence="1">Regulates expression of the glpD operon. In the presence of glycerol 3-phosphate (G3P) causes antitermination of transcription of glpD at the inverted repeat of the leader region to enhance its transcription. Binds and stabilizes glpD leader mRNA.</text>
</comment>
<dbReference type="SUPFAM" id="SSF110391">
    <property type="entry name" value="GlpP-like"/>
    <property type="match status" value="1"/>
</dbReference>
<dbReference type="Pfam" id="PF04309">
    <property type="entry name" value="G3P_antiterm"/>
    <property type="match status" value="1"/>
</dbReference>
<sequence>MIKQNPKIAAINNNKDLESVIEANNKVIFVLYGTINTISDIVNTLKEAGKIVIINVDFIEGLSSREVSVDFICETTQADGIISSKAKLVKAASLKNTLALQRVFVTDSKSFRTIPKQLKNSQADIVDVQPGAAPKVLKWVQESVDVPIIASGLVCEEEDIQNALEAGAIGVSSTNRVIWY</sequence>
<dbReference type="PIRSF" id="PIRSF016897">
    <property type="entry name" value="GlpP"/>
    <property type="match status" value="1"/>
</dbReference>
<accession>A0ABV4D9B9</accession>
<evidence type="ECO:0000256" key="1">
    <source>
        <dbReference type="PIRNR" id="PIRNR016897"/>
    </source>
</evidence>
<dbReference type="PANTHER" id="PTHR35787:SF1">
    <property type="entry name" value="GLYCEROL UPTAKE OPERON ANTITERMINATOR REGULATORY PROTEIN"/>
    <property type="match status" value="1"/>
</dbReference>
<keyword evidence="1" id="KW-0319">Glycerol metabolism</keyword>
<proteinExistence type="predicted"/>
<dbReference type="InterPro" id="IPR013785">
    <property type="entry name" value="Aldolase_TIM"/>
</dbReference>
<keyword evidence="1" id="KW-0805">Transcription regulation</keyword>
<keyword evidence="1" id="KW-0804">Transcription</keyword>
<keyword evidence="1" id="KW-0694">RNA-binding</keyword>
<name>A0ABV4D9B9_9LACT</name>
<gene>
    <name evidence="2" type="ORF">AALM99_05390</name>
</gene>
<comment type="caution">
    <text evidence="2">The sequence shown here is derived from an EMBL/GenBank/DDBJ whole genome shotgun (WGS) entry which is preliminary data.</text>
</comment>
<evidence type="ECO:0000313" key="3">
    <source>
        <dbReference type="Proteomes" id="UP001565242"/>
    </source>
</evidence>
<dbReference type="EMBL" id="JBCLSQ010000010">
    <property type="protein sequence ID" value="MEY8537874.1"/>
    <property type="molecule type" value="Genomic_DNA"/>
</dbReference>
<dbReference type="PANTHER" id="PTHR35787">
    <property type="entry name" value="GLYCEROL UPTAKE OPERON ANTITERMINATOR REGULATORY PROTEIN"/>
    <property type="match status" value="1"/>
</dbReference>
<dbReference type="Gene3D" id="3.20.20.70">
    <property type="entry name" value="Aldolase class I"/>
    <property type="match status" value="1"/>
</dbReference>
<dbReference type="InterPro" id="IPR006699">
    <property type="entry name" value="GlpP"/>
</dbReference>
<keyword evidence="3" id="KW-1185">Reference proteome</keyword>
<protein>
    <recommendedName>
        <fullName evidence="1">Glycerol uptake operon antiterminator regulatory protein</fullName>
    </recommendedName>
</protein>